<sequence length="291" mass="31762">MVVLVGDSVVHESYPDGFTGHLAAAFKGKADVLHRGYPFGVGTTLLLEHMDRFIESIPQLMDRSMMLFIMWFQAAELLAAEDGRCVLDVPTYEGNLTAIIRRLKGEFPGCSIILIAPSPIDRSGWKKACREGTCVQGGGFRFVGYEQTSLYTKAALRVGFLQGISATLDLLLPFPRDWNGLYADGCHLNERGHTFVSRQLMRCIDQCCPRFAPRRLPKDLIVAARREFLEASLTSSSGLTQEANGQPHEEAAPDNHKNGGVMAVESDDVEREMGGEGGDVSGAVPVNEADG</sequence>
<dbReference type="InParanoid" id="A0A0G4G8I4"/>
<dbReference type="SUPFAM" id="SSF52266">
    <property type="entry name" value="SGNH hydrolase"/>
    <property type="match status" value="1"/>
</dbReference>
<evidence type="ECO:0000313" key="2">
    <source>
        <dbReference type="EMBL" id="CEM25109.1"/>
    </source>
</evidence>
<proteinExistence type="predicted"/>
<evidence type="ECO:0000256" key="1">
    <source>
        <dbReference type="SAM" id="MobiDB-lite"/>
    </source>
</evidence>
<dbReference type="Proteomes" id="UP000041254">
    <property type="component" value="Unassembled WGS sequence"/>
</dbReference>
<dbReference type="EMBL" id="CDMY01000592">
    <property type="protein sequence ID" value="CEM25109.1"/>
    <property type="molecule type" value="Genomic_DNA"/>
</dbReference>
<dbReference type="Gene3D" id="3.40.50.1110">
    <property type="entry name" value="SGNH hydrolase"/>
    <property type="match status" value="1"/>
</dbReference>
<organism evidence="2 3">
    <name type="scientific">Vitrella brassicaformis (strain CCMP3155)</name>
    <dbReference type="NCBI Taxonomy" id="1169540"/>
    <lineage>
        <taxon>Eukaryota</taxon>
        <taxon>Sar</taxon>
        <taxon>Alveolata</taxon>
        <taxon>Colpodellida</taxon>
        <taxon>Vitrellaceae</taxon>
        <taxon>Vitrella</taxon>
    </lineage>
</organism>
<dbReference type="STRING" id="1169540.A0A0G4G8I4"/>
<evidence type="ECO:0000313" key="3">
    <source>
        <dbReference type="Proteomes" id="UP000041254"/>
    </source>
</evidence>
<dbReference type="AlphaFoldDB" id="A0A0G4G8I4"/>
<accession>A0A0G4G8I4</accession>
<gene>
    <name evidence="2" type="ORF">Vbra_3284</name>
</gene>
<name>A0A0G4G8I4_VITBC</name>
<reference evidence="2 3" key="1">
    <citation type="submission" date="2014-11" db="EMBL/GenBank/DDBJ databases">
        <authorList>
            <person name="Zhu J."/>
            <person name="Qi W."/>
            <person name="Song R."/>
        </authorList>
    </citation>
    <scope>NUCLEOTIDE SEQUENCE [LARGE SCALE GENOMIC DNA]</scope>
</reference>
<feature type="region of interest" description="Disordered" evidence="1">
    <location>
        <begin position="235"/>
        <end position="291"/>
    </location>
</feature>
<protein>
    <recommendedName>
        <fullName evidence="4">SGNH hydrolase-type esterase domain-containing protein</fullName>
    </recommendedName>
</protein>
<dbReference type="VEuPathDB" id="CryptoDB:Vbra_3284"/>
<dbReference type="InterPro" id="IPR045136">
    <property type="entry name" value="Iah1-like"/>
</dbReference>
<dbReference type="PANTHER" id="PTHR14209:SF19">
    <property type="entry name" value="ISOAMYL ACETATE-HYDROLYZING ESTERASE 1 HOMOLOG"/>
    <property type="match status" value="1"/>
</dbReference>
<dbReference type="InterPro" id="IPR036514">
    <property type="entry name" value="SGNH_hydro_sf"/>
</dbReference>
<evidence type="ECO:0008006" key="4">
    <source>
        <dbReference type="Google" id="ProtNLM"/>
    </source>
</evidence>
<feature type="compositionally biased region" description="Polar residues" evidence="1">
    <location>
        <begin position="235"/>
        <end position="244"/>
    </location>
</feature>
<dbReference type="PANTHER" id="PTHR14209">
    <property type="entry name" value="ISOAMYL ACETATE-HYDROLYZING ESTERASE 1"/>
    <property type="match status" value="1"/>
</dbReference>
<feature type="compositionally biased region" description="Basic and acidic residues" evidence="1">
    <location>
        <begin position="247"/>
        <end position="257"/>
    </location>
</feature>
<keyword evidence="3" id="KW-1185">Reference proteome</keyword>